<keyword evidence="3" id="KW-1185">Reference proteome</keyword>
<dbReference type="EMBL" id="JWJG01000028">
    <property type="protein sequence ID" value="KIF83806.1"/>
    <property type="molecule type" value="Genomic_DNA"/>
</dbReference>
<proteinExistence type="predicted"/>
<feature type="region of interest" description="Disordered" evidence="1">
    <location>
        <begin position="29"/>
        <end position="51"/>
    </location>
</feature>
<comment type="caution">
    <text evidence="2">The sequence shown here is derived from an EMBL/GenBank/DDBJ whole genome shotgun (WGS) entry which is preliminary data.</text>
</comment>
<organism evidence="2 3">
    <name type="scientific">Noviherbaspirillum autotrophicum</name>
    <dbReference type="NCBI Taxonomy" id="709839"/>
    <lineage>
        <taxon>Bacteria</taxon>
        <taxon>Pseudomonadati</taxon>
        <taxon>Pseudomonadota</taxon>
        <taxon>Betaproteobacteria</taxon>
        <taxon>Burkholderiales</taxon>
        <taxon>Oxalobacteraceae</taxon>
        <taxon>Noviherbaspirillum</taxon>
    </lineage>
</organism>
<protein>
    <recommendedName>
        <fullName evidence="4">DUF3617 domain-containing protein</fullName>
    </recommendedName>
</protein>
<dbReference type="InterPro" id="IPR022061">
    <property type="entry name" value="DUF3617"/>
</dbReference>
<sequence length="127" mass="13894">MEQMRKMGINVPQMQDGGLVTKVCISQEMAERDEPPPMEDKASGCQTRNFQRNGSSYSMDIVCDGPQMKGTGRARGTFSGNTSFTSTYDFKGAMHGQPVSQHHETSGKWLSADCGSIKPIGDLMPKK</sequence>
<dbReference type="Proteomes" id="UP000031572">
    <property type="component" value="Unassembled WGS sequence"/>
</dbReference>
<evidence type="ECO:0000313" key="3">
    <source>
        <dbReference type="Proteomes" id="UP000031572"/>
    </source>
</evidence>
<gene>
    <name evidence="2" type="ORF">TSA66_16920</name>
</gene>
<dbReference type="AlphaFoldDB" id="A0A0C2C0I0"/>
<dbReference type="Pfam" id="PF12276">
    <property type="entry name" value="DUF3617"/>
    <property type="match status" value="1"/>
</dbReference>
<evidence type="ECO:0000313" key="2">
    <source>
        <dbReference type="EMBL" id="KIF83806.1"/>
    </source>
</evidence>
<name>A0A0C2C0I0_9BURK</name>
<accession>A0A0C2C0I0</accession>
<reference evidence="2 3" key="1">
    <citation type="submission" date="2014-12" db="EMBL/GenBank/DDBJ databases">
        <title>Denitrispirillum autotrophicum gen. nov., sp. nov., Denitrifying, Facultatively Autotrophic Bacteria Isolated from Rice Paddy Soil.</title>
        <authorList>
            <person name="Ishii S."/>
            <person name="Ashida N."/>
            <person name="Ohno H."/>
            <person name="Otsuka S."/>
            <person name="Yokota A."/>
            <person name="Senoo K."/>
        </authorList>
    </citation>
    <scope>NUCLEOTIDE SEQUENCE [LARGE SCALE GENOMIC DNA]</scope>
    <source>
        <strain evidence="2 3">TSA66</strain>
    </source>
</reference>
<evidence type="ECO:0008006" key="4">
    <source>
        <dbReference type="Google" id="ProtNLM"/>
    </source>
</evidence>
<evidence type="ECO:0000256" key="1">
    <source>
        <dbReference type="SAM" id="MobiDB-lite"/>
    </source>
</evidence>
<feature type="compositionally biased region" description="Basic and acidic residues" evidence="1">
    <location>
        <begin position="29"/>
        <end position="42"/>
    </location>
</feature>